<evidence type="ECO:0000313" key="1">
    <source>
        <dbReference type="EMBL" id="QJA63902.1"/>
    </source>
</evidence>
<dbReference type="EMBL" id="MT142467">
    <property type="protein sequence ID" value="QJA81713.1"/>
    <property type="molecule type" value="Genomic_DNA"/>
</dbReference>
<dbReference type="AlphaFoldDB" id="A0A6M3KI81"/>
<reference evidence="2" key="1">
    <citation type="submission" date="2020-03" db="EMBL/GenBank/DDBJ databases">
        <title>The deep terrestrial virosphere.</title>
        <authorList>
            <person name="Holmfeldt K."/>
            <person name="Nilsson E."/>
            <person name="Simone D."/>
            <person name="Lopez-Fernandez M."/>
            <person name="Wu X."/>
            <person name="de Brujin I."/>
            <person name="Lundin D."/>
            <person name="Andersson A."/>
            <person name="Bertilsson S."/>
            <person name="Dopson M."/>
        </authorList>
    </citation>
    <scope>NUCLEOTIDE SEQUENCE</scope>
    <source>
        <strain evidence="2">MM415A00502</strain>
        <strain evidence="1">MM415B00571</strain>
    </source>
</reference>
<proteinExistence type="predicted"/>
<evidence type="ECO:0000313" key="2">
    <source>
        <dbReference type="EMBL" id="QJA81713.1"/>
    </source>
</evidence>
<sequence length="75" mass="8649">MKDRAKQAKELIEALRELNTEGMVCDSVAECDFWVAYHVIIKDLIENYGLCFKYCPGCGKKLDFTWKRLRCGGNL</sequence>
<gene>
    <name evidence="2" type="ORF">MM415A00502_0037</name>
    <name evidence="1" type="ORF">MM415B00571_0048</name>
</gene>
<accession>A0A6M3KI81</accession>
<protein>
    <submittedName>
        <fullName evidence="2">Uncharacterized protein</fullName>
    </submittedName>
</protein>
<dbReference type="EMBL" id="MT141508">
    <property type="protein sequence ID" value="QJA63902.1"/>
    <property type="molecule type" value="Genomic_DNA"/>
</dbReference>
<organism evidence="2">
    <name type="scientific">viral metagenome</name>
    <dbReference type="NCBI Taxonomy" id="1070528"/>
    <lineage>
        <taxon>unclassified sequences</taxon>
        <taxon>metagenomes</taxon>
        <taxon>organismal metagenomes</taxon>
    </lineage>
</organism>
<name>A0A6M3KI81_9ZZZZ</name>